<accession>A0A251SXF0</accession>
<feature type="chain" id="PRO_5013100810" evidence="1">
    <location>
        <begin position="23"/>
        <end position="64"/>
    </location>
</feature>
<dbReference type="Proteomes" id="UP000215914">
    <property type="component" value="Chromosome 13"/>
</dbReference>
<evidence type="ECO:0000313" key="3">
    <source>
        <dbReference type="Proteomes" id="UP000215914"/>
    </source>
</evidence>
<reference evidence="3" key="1">
    <citation type="journal article" date="2017" name="Nature">
        <title>The sunflower genome provides insights into oil metabolism, flowering and Asterid evolution.</title>
        <authorList>
            <person name="Badouin H."/>
            <person name="Gouzy J."/>
            <person name="Grassa C.J."/>
            <person name="Murat F."/>
            <person name="Staton S.E."/>
            <person name="Cottret L."/>
            <person name="Lelandais-Briere C."/>
            <person name="Owens G.L."/>
            <person name="Carrere S."/>
            <person name="Mayjonade B."/>
            <person name="Legrand L."/>
            <person name="Gill N."/>
            <person name="Kane N.C."/>
            <person name="Bowers J.E."/>
            <person name="Hubner S."/>
            <person name="Bellec A."/>
            <person name="Berard A."/>
            <person name="Berges H."/>
            <person name="Blanchet N."/>
            <person name="Boniface M.C."/>
            <person name="Brunel D."/>
            <person name="Catrice O."/>
            <person name="Chaidir N."/>
            <person name="Claudel C."/>
            <person name="Donnadieu C."/>
            <person name="Faraut T."/>
            <person name="Fievet G."/>
            <person name="Helmstetter N."/>
            <person name="King M."/>
            <person name="Knapp S.J."/>
            <person name="Lai Z."/>
            <person name="Le Paslier M.C."/>
            <person name="Lippi Y."/>
            <person name="Lorenzon L."/>
            <person name="Mandel J.R."/>
            <person name="Marage G."/>
            <person name="Marchand G."/>
            <person name="Marquand E."/>
            <person name="Bret-Mestries E."/>
            <person name="Morien E."/>
            <person name="Nambeesan S."/>
            <person name="Nguyen T."/>
            <person name="Pegot-Espagnet P."/>
            <person name="Pouilly N."/>
            <person name="Raftis F."/>
            <person name="Sallet E."/>
            <person name="Schiex T."/>
            <person name="Thomas J."/>
            <person name="Vandecasteele C."/>
            <person name="Vares D."/>
            <person name="Vear F."/>
            <person name="Vautrin S."/>
            <person name="Crespi M."/>
            <person name="Mangin B."/>
            <person name="Burke J.M."/>
            <person name="Salse J."/>
            <person name="Munos S."/>
            <person name="Vincourt P."/>
            <person name="Rieseberg L.H."/>
            <person name="Langlade N.B."/>
        </authorList>
    </citation>
    <scope>NUCLEOTIDE SEQUENCE [LARGE SCALE GENOMIC DNA]</scope>
    <source>
        <strain evidence="3">cv. SF193</strain>
    </source>
</reference>
<protein>
    <submittedName>
        <fullName evidence="2">Uncharacterized protein</fullName>
    </submittedName>
</protein>
<evidence type="ECO:0000313" key="2">
    <source>
        <dbReference type="EMBL" id="OTG03528.1"/>
    </source>
</evidence>
<keyword evidence="1" id="KW-0732">Signal</keyword>
<feature type="signal peptide" evidence="1">
    <location>
        <begin position="1"/>
        <end position="22"/>
    </location>
</feature>
<evidence type="ECO:0000256" key="1">
    <source>
        <dbReference type="SAM" id="SignalP"/>
    </source>
</evidence>
<dbReference type="InParanoid" id="A0A251SXF0"/>
<sequence>MTKLPCCLFSIYIFWWQNCTFCRSFNELALNKLEFNSVTPSRPRVSPVMDVTSSNVYPCCLSLS</sequence>
<keyword evidence="3" id="KW-1185">Reference proteome</keyword>
<proteinExistence type="predicted"/>
<organism evidence="2 3">
    <name type="scientific">Helianthus annuus</name>
    <name type="common">Common sunflower</name>
    <dbReference type="NCBI Taxonomy" id="4232"/>
    <lineage>
        <taxon>Eukaryota</taxon>
        <taxon>Viridiplantae</taxon>
        <taxon>Streptophyta</taxon>
        <taxon>Embryophyta</taxon>
        <taxon>Tracheophyta</taxon>
        <taxon>Spermatophyta</taxon>
        <taxon>Magnoliopsida</taxon>
        <taxon>eudicotyledons</taxon>
        <taxon>Gunneridae</taxon>
        <taxon>Pentapetalae</taxon>
        <taxon>asterids</taxon>
        <taxon>campanulids</taxon>
        <taxon>Asterales</taxon>
        <taxon>Asteraceae</taxon>
        <taxon>Asteroideae</taxon>
        <taxon>Heliantheae alliance</taxon>
        <taxon>Heliantheae</taxon>
        <taxon>Helianthus</taxon>
    </lineage>
</organism>
<name>A0A251SXF0_HELAN</name>
<gene>
    <name evidence="2" type="ORF">HannXRQ_Chr13g0425061</name>
</gene>
<dbReference type="EMBL" id="CM007902">
    <property type="protein sequence ID" value="OTG03528.1"/>
    <property type="molecule type" value="Genomic_DNA"/>
</dbReference>
<dbReference type="AlphaFoldDB" id="A0A251SXF0"/>